<feature type="domain" description="Protein kinase" evidence="9">
    <location>
        <begin position="18"/>
        <end position="275"/>
    </location>
</feature>
<evidence type="ECO:0000256" key="8">
    <source>
        <dbReference type="SAM" id="MobiDB-lite"/>
    </source>
</evidence>
<feature type="non-terminal residue" evidence="10">
    <location>
        <position position="331"/>
    </location>
</feature>
<proteinExistence type="predicted"/>
<reference evidence="10 11" key="1">
    <citation type="submission" date="2018-01" db="EMBL/GenBank/DDBJ databases">
        <title>Draft genome sequence of Jishengella sp. NA12.</title>
        <authorList>
            <person name="Sahin N."/>
            <person name="Ay H."/>
            <person name="Saygin H."/>
        </authorList>
    </citation>
    <scope>NUCLEOTIDE SEQUENCE [LARGE SCALE GENOMIC DNA]</scope>
    <source>
        <strain evidence="10 11">NA12</strain>
    </source>
</reference>
<dbReference type="SMART" id="SM00220">
    <property type="entry name" value="S_TKc"/>
    <property type="match status" value="1"/>
</dbReference>
<dbReference type="PROSITE" id="PS00108">
    <property type="entry name" value="PROTEIN_KINASE_ST"/>
    <property type="match status" value="1"/>
</dbReference>
<evidence type="ECO:0000313" key="10">
    <source>
        <dbReference type="EMBL" id="PZG19517.1"/>
    </source>
</evidence>
<evidence type="ECO:0000256" key="5">
    <source>
        <dbReference type="ARBA" id="ARBA00022777"/>
    </source>
</evidence>
<dbReference type="EC" id="2.7.11.1" evidence="1"/>
<dbReference type="InterPro" id="IPR008271">
    <property type="entry name" value="Ser/Thr_kinase_AS"/>
</dbReference>
<dbReference type="PANTHER" id="PTHR43289:SF6">
    <property type="entry name" value="SERINE_THREONINE-PROTEIN KINASE NEKL-3"/>
    <property type="match status" value="1"/>
</dbReference>
<dbReference type="Pfam" id="PF00069">
    <property type="entry name" value="Pkinase"/>
    <property type="match status" value="1"/>
</dbReference>
<protein>
    <recommendedName>
        <fullName evidence="1">non-specific serine/threonine protein kinase</fullName>
        <ecNumber evidence="1">2.7.11.1</ecNumber>
    </recommendedName>
</protein>
<comment type="caution">
    <text evidence="10">The sequence shown here is derived from an EMBL/GenBank/DDBJ whole genome shotgun (WGS) entry which is preliminary data.</text>
</comment>
<evidence type="ECO:0000259" key="9">
    <source>
        <dbReference type="PROSITE" id="PS50011"/>
    </source>
</evidence>
<dbReference type="GO" id="GO:0005524">
    <property type="term" value="F:ATP binding"/>
    <property type="evidence" value="ECO:0007669"/>
    <property type="project" value="UniProtKB-UniRule"/>
</dbReference>
<evidence type="ECO:0000256" key="2">
    <source>
        <dbReference type="ARBA" id="ARBA00022527"/>
    </source>
</evidence>
<keyword evidence="2" id="KW-0723">Serine/threonine-protein kinase</keyword>
<dbReference type="InterPro" id="IPR017441">
    <property type="entry name" value="Protein_kinase_ATP_BS"/>
</dbReference>
<dbReference type="InterPro" id="IPR011009">
    <property type="entry name" value="Kinase-like_dom_sf"/>
</dbReference>
<evidence type="ECO:0000256" key="1">
    <source>
        <dbReference type="ARBA" id="ARBA00012513"/>
    </source>
</evidence>
<dbReference type="PANTHER" id="PTHR43289">
    <property type="entry name" value="MITOGEN-ACTIVATED PROTEIN KINASE KINASE KINASE 20-RELATED"/>
    <property type="match status" value="1"/>
</dbReference>
<organism evidence="10 11">
    <name type="scientific">Micromonospora craterilacus</name>
    <dbReference type="NCBI Taxonomy" id="1655439"/>
    <lineage>
        <taxon>Bacteria</taxon>
        <taxon>Bacillati</taxon>
        <taxon>Actinomycetota</taxon>
        <taxon>Actinomycetes</taxon>
        <taxon>Micromonosporales</taxon>
        <taxon>Micromonosporaceae</taxon>
        <taxon>Micromonospora</taxon>
    </lineage>
</organism>
<keyword evidence="3" id="KW-0808">Transferase</keyword>
<dbReference type="InterPro" id="IPR000719">
    <property type="entry name" value="Prot_kinase_dom"/>
</dbReference>
<dbReference type="EMBL" id="POTY01000055">
    <property type="protein sequence ID" value="PZG19517.1"/>
    <property type="molecule type" value="Genomic_DNA"/>
</dbReference>
<name>A0A2W2FD16_9ACTN</name>
<sequence>MTEEDRVAAGKQPVIEGLSALTLIGRGGFSTVYGARQERLARNVAVKVLHVDISDPRARDQFRDECAAAGRLATHPNIITVHDSGVTADGEPYLVMEFCEQGSLADRTSGGPLDAARALPILVKLSGALATAHRAGILHRDVKPENILFTNYGEPALADFGVAALTSGAKRSVTIAALTPNHAAPEMLDGGRASTVSDVYSLASTAYQILTGAPPFQRGRDEGLLSFFGRVVNEPAPTLNGTGLPPGLAEVIARGLAKDPAQRYPTAEQFGDDLRRVQGAGGFALTELTVQAVGAGEGPTTRAAPVAAPGAPPVPAGPSSASEVVVPPPPP</sequence>
<evidence type="ECO:0000256" key="7">
    <source>
        <dbReference type="PROSITE-ProRule" id="PRU10141"/>
    </source>
</evidence>
<dbReference type="PROSITE" id="PS50011">
    <property type="entry name" value="PROTEIN_KINASE_DOM"/>
    <property type="match status" value="1"/>
</dbReference>
<evidence type="ECO:0000256" key="6">
    <source>
        <dbReference type="ARBA" id="ARBA00022840"/>
    </source>
</evidence>
<feature type="binding site" evidence="7">
    <location>
        <position position="47"/>
    </location>
    <ligand>
        <name>ATP</name>
        <dbReference type="ChEBI" id="CHEBI:30616"/>
    </ligand>
</feature>
<dbReference type="PROSITE" id="PS00107">
    <property type="entry name" value="PROTEIN_KINASE_ATP"/>
    <property type="match status" value="1"/>
</dbReference>
<evidence type="ECO:0000256" key="3">
    <source>
        <dbReference type="ARBA" id="ARBA00022679"/>
    </source>
</evidence>
<dbReference type="GO" id="GO:0004674">
    <property type="term" value="F:protein serine/threonine kinase activity"/>
    <property type="evidence" value="ECO:0007669"/>
    <property type="project" value="UniProtKB-KW"/>
</dbReference>
<keyword evidence="4 7" id="KW-0547">Nucleotide-binding</keyword>
<keyword evidence="11" id="KW-1185">Reference proteome</keyword>
<dbReference type="Gene3D" id="3.30.200.20">
    <property type="entry name" value="Phosphorylase Kinase, domain 1"/>
    <property type="match status" value="1"/>
</dbReference>
<dbReference type="CDD" id="cd14014">
    <property type="entry name" value="STKc_PknB_like"/>
    <property type="match status" value="1"/>
</dbReference>
<dbReference type="AlphaFoldDB" id="A0A2W2FD16"/>
<evidence type="ECO:0000313" key="11">
    <source>
        <dbReference type="Proteomes" id="UP000248924"/>
    </source>
</evidence>
<dbReference type="SUPFAM" id="SSF56112">
    <property type="entry name" value="Protein kinase-like (PK-like)"/>
    <property type="match status" value="1"/>
</dbReference>
<keyword evidence="5" id="KW-0418">Kinase</keyword>
<dbReference type="Gene3D" id="1.10.510.10">
    <property type="entry name" value="Transferase(Phosphotransferase) domain 1"/>
    <property type="match status" value="1"/>
</dbReference>
<gene>
    <name evidence="10" type="ORF">C1I95_11500</name>
</gene>
<dbReference type="Proteomes" id="UP000248924">
    <property type="component" value="Unassembled WGS sequence"/>
</dbReference>
<feature type="region of interest" description="Disordered" evidence="8">
    <location>
        <begin position="296"/>
        <end position="331"/>
    </location>
</feature>
<evidence type="ECO:0000256" key="4">
    <source>
        <dbReference type="ARBA" id="ARBA00022741"/>
    </source>
</evidence>
<accession>A0A2W2FD16</accession>
<keyword evidence="6 7" id="KW-0067">ATP-binding</keyword>